<protein>
    <submittedName>
        <fullName evidence="2">Uncharacterized protein</fullName>
    </submittedName>
</protein>
<proteinExistence type="predicted"/>
<feature type="non-terminal residue" evidence="2">
    <location>
        <position position="140"/>
    </location>
</feature>
<evidence type="ECO:0000313" key="2">
    <source>
        <dbReference type="EMBL" id="CAL4085547.1"/>
    </source>
</evidence>
<dbReference type="EMBL" id="CAXKWB010007078">
    <property type="protein sequence ID" value="CAL4085547.1"/>
    <property type="molecule type" value="Genomic_DNA"/>
</dbReference>
<evidence type="ECO:0000256" key="1">
    <source>
        <dbReference type="SAM" id="MobiDB-lite"/>
    </source>
</evidence>
<feature type="compositionally biased region" description="Low complexity" evidence="1">
    <location>
        <begin position="1"/>
        <end position="26"/>
    </location>
</feature>
<dbReference type="Proteomes" id="UP001497623">
    <property type="component" value="Unassembled WGS sequence"/>
</dbReference>
<keyword evidence="3" id="KW-1185">Reference proteome</keyword>
<name>A0AAV2QHP4_MEGNR</name>
<evidence type="ECO:0000313" key="3">
    <source>
        <dbReference type="Proteomes" id="UP001497623"/>
    </source>
</evidence>
<dbReference type="AlphaFoldDB" id="A0AAV2QHP4"/>
<organism evidence="2 3">
    <name type="scientific">Meganyctiphanes norvegica</name>
    <name type="common">Northern krill</name>
    <name type="synonym">Thysanopoda norvegica</name>
    <dbReference type="NCBI Taxonomy" id="48144"/>
    <lineage>
        <taxon>Eukaryota</taxon>
        <taxon>Metazoa</taxon>
        <taxon>Ecdysozoa</taxon>
        <taxon>Arthropoda</taxon>
        <taxon>Crustacea</taxon>
        <taxon>Multicrustacea</taxon>
        <taxon>Malacostraca</taxon>
        <taxon>Eumalacostraca</taxon>
        <taxon>Eucarida</taxon>
        <taxon>Euphausiacea</taxon>
        <taxon>Euphausiidae</taxon>
        <taxon>Meganyctiphanes</taxon>
    </lineage>
</organism>
<accession>A0AAV2QHP4</accession>
<comment type="caution">
    <text evidence="2">The sequence shown here is derived from an EMBL/GenBank/DDBJ whole genome shotgun (WGS) entry which is preliminary data.</text>
</comment>
<reference evidence="2 3" key="1">
    <citation type="submission" date="2024-05" db="EMBL/GenBank/DDBJ databases">
        <authorList>
            <person name="Wallberg A."/>
        </authorList>
    </citation>
    <scope>NUCLEOTIDE SEQUENCE [LARGE SCALE GENOMIC DNA]</scope>
</reference>
<feature type="region of interest" description="Disordered" evidence="1">
    <location>
        <begin position="1"/>
        <end position="140"/>
    </location>
</feature>
<feature type="compositionally biased region" description="Basic and acidic residues" evidence="1">
    <location>
        <begin position="48"/>
        <end position="69"/>
    </location>
</feature>
<feature type="compositionally biased region" description="Low complexity" evidence="1">
    <location>
        <begin position="85"/>
        <end position="120"/>
    </location>
</feature>
<feature type="non-terminal residue" evidence="2">
    <location>
        <position position="1"/>
    </location>
</feature>
<sequence length="140" mass="14604">DVCSVSGGRGSPGRSSWGESTTASPGGSPGGLKVPTPTAGIGRIARLLTKDSFRQGDGEPYRRRTHSLESKNSGMAIRKASSIDSLVESGNSNNNNVCGQVNNNNNNNNNNDSSSIKSNGHTQAYLPSTPVASKKTRKSQ</sequence>
<gene>
    <name evidence="2" type="ORF">MNOR_LOCUS12742</name>
</gene>